<dbReference type="SUPFAM" id="SSF51735">
    <property type="entry name" value="NAD(P)-binding Rossmann-fold domains"/>
    <property type="match status" value="1"/>
</dbReference>
<keyword evidence="4" id="KW-1185">Reference proteome</keyword>
<evidence type="ECO:0000256" key="1">
    <source>
        <dbReference type="ARBA" id="ARBA00006484"/>
    </source>
</evidence>
<name>A0A4P8J0J9_9BURK</name>
<evidence type="ECO:0000313" key="3">
    <source>
        <dbReference type="EMBL" id="QCP54267.1"/>
    </source>
</evidence>
<protein>
    <submittedName>
        <fullName evidence="3">SDR family oxidoreductase</fullName>
    </submittedName>
</protein>
<feature type="domain" description="Ketoreductase" evidence="2">
    <location>
        <begin position="8"/>
        <end position="185"/>
    </location>
</feature>
<sequence length="268" mass="27560">MKPRFEGRVALVTGGGTGIGAAAAARLRDEGALVYVLGRREAPLDAVAKATGAIALPADAADPAAVRNALARIVERHDRLDVVVANAGGFGIGAVADTSDDDWRRACRANLDTAFVITREALPMLIESRGAIVIVSSIAGLAAGPEAAGYVTVKHALIGLTRSLARDYGRCGVRTNAICPGWVRTEMADDEMRTLMAARSIPTLDEAYALATRDVPLGRAADASEIASVIAFLASDDASAMNGAVVVADGGATIVDVPTLAFADPSPR</sequence>
<dbReference type="PRINTS" id="PR00081">
    <property type="entry name" value="GDHRDH"/>
</dbReference>
<dbReference type="PANTHER" id="PTHR42879">
    <property type="entry name" value="3-OXOACYL-(ACYL-CARRIER-PROTEIN) REDUCTASE"/>
    <property type="match status" value="1"/>
</dbReference>
<dbReference type="EMBL" id="CP040078">
    <property type="protein sequence ID" value="QCP54267.1"/>
    <property type="molecule type" value="Genomic_DNA"/>
</dbReference>
<dbReference type="SMART" id="SM00822">
    <property type="entry name" value="PKS_KR"/>
    <property type="match status" value="1"/>
</dbReference>
<dbReference type="PRINTS" id="PR00080">
    <property type="entry name" value="SDRFAMILY"/>
</dbReference>
<dbReference type="InterPro" id="IPR057326">
    <property type="entry name" value="KR_dom"/>
</dbReference>
<dbReference type="RefSeq" id="WP_137337035.1">
    <property type="nucleotide sequence ID" value="NZ_CP040078.1"/>
</dbReference>
<evidence type="ECO:0000313" key="4">
    <source>
        <dbReference type="Proteomes" id="UP000298656"/>
    </source>
</evidence>
<proteinExistence type="inferred from homology"/>
<dbReference type="AlphaFoldDB" id="A0A4P8J0J9"/>
<dbReference type="InterPro" id="IPR036291">
    <property type="entry name" value="NAD(P)-bd_dom_sf"/>
</dbReference>
<dbReference type="OrthoDB" id="9803628at2"/>
<dbReference type="Proteomes" id="UP000298656">
    <property type="component" value="Chromosome 2"/>
</dbReference>
<dbReference type="CDD" id="cd05233">
    <property type="entry name" value="SDR_c"/>
    <property type="match status" value="1"/>
</dbReference>
<gene>
    <name evidence="3" type="ORF">FAZ95_35460</name>
</gene>
<dbReference type="InterPro" id="IPR002347">
    <property type="entry name" value="SDR_fam"/>
</dbReference>
<dbReference type="KEGG" id="tvl:FAZ95_35460"/>
<dbReference type="FunFam" id="3.40.50.720:FF:000084">
    <property type="entry name" value="Short-chain dehydrogenase reductase"/>
    <property type="match status" value="1"/>
</dbReference>
<comment type="similarity">
    <text evidence="1">Belongs to the short-chain dehydrogenases/reductases (SDR) family.</text>
</comment>
<evidence type="ECO:0000259" key="2">
    <source>
        <dbReference type="SMART" id="SM00822"/>
    </source>
</evidence>
<dbReference type="Pfam" id="PF13561">
    <property type="entry name" value="adh_short_C2"/>
    <property type="match status" value="1"/>
</dbReference>
<reference evidence="3 4" key="1">
    <citation type="submission" date="2019-05" db="EMBL/GenBank/DDBJ databases">
        <title>Burkholderia sp. DHOD12, isolated from subtropical forest soil.</title>
        <authorList>
            <person name="Gao Z.-H."/>
            <person name="Qiu L.-H."/>
        </authorList>
    </citation>
    <scope>NUCLEOTIDE SEQUENCE [LARGE SCALE GENOMIC DNA]</scope>
    <source>
        <strain evidence="3 4">DHOD12</strain>
    </source>
</reference>
<organism evidence="3 4">
    <name type="scientific">Trinickia violacea</name>
    <dbReference type="NCBI Taxonomy" id="2571746"/>
    <lineage>
        <taxon>Bacteria</taxon>
        <taxon>Pseudomonadati</taxon>
        <taxon>Pseudomonadota</taxon>
        <taxon>Betaproteobacteria</taxon>
        <taxon>Burkholderiales</taxon>
        <taxon>Burkholderiaceae</taxon>
        <taxon>Trinickia</taxon>
    </lineage>
</organism>
<dbReference type="InterPro" id="IPR050259">
    <property type="entry name" value="SDR"/>
</dbReference>
<accession>A0A4P8J0J9</accession>
<dbReference type="PANTHER" id="PTHR42879:SF2">
    <property type="entry name" value="3-OXOACYL-[ACYL-CARRIER-PROTEIN] REDUCTASE FABG"/>
    <property type="match status" value="1"/>
</dbReference>
<dbReference type="Gene3D" id="3.40.50.720">
    <property type="entry name" value="NAD(P)-binding Rossmann-like Domain"/>
    <property type="match status" value="1"/>
</dbReference>